<dbReference type="InterPro" id="IPR028055">
    <property type="entry name" value="YidC/Oxa/ALB_C"/>
</dbReference>
<dbReference type="GO" id="GO:0051205">
    <property type="term" value="P:protein insertion into membrane"/>
    <property type="evidence" value="ECO:0007669"/>
    <property type="project" value="TreeGrafter"/>
</dbReference>
<evidence type="ECO:0000256" key="7">
    <source>
        <dbReference type="ARBA" id="ARBA00022927"/>
    </source>
</evidence>
<proteinExistence type="inferred from homology"/>
<dbReference type="PANTHER" id="PTHR12428:SF65">
    <property type="entry name" value="CYTOCHROME C OXIDASE ASSEMBLY PROTEIN COX18, MITOCHONDRIAL"/>
    <property type="match status" value="1"/>
</dbReference>
<sequence>MLDFVYYPVSAVLWLWHTGFATVLGVADGPAWALAIVCLVATLRVLLYRPFLAQVRFSRQLAVIQPRMRELQQRYADDRERLAAEVAALQREHRFNPLAGCLPVAAQLVMFIGLFHVLRSFDRTTAGSSLLPFAGSHARLTAAQNAATANYVFSPEQVQSFLHAKLLTAPLSATLATSGGSFLAVAVVAVPLAVLSGVMSHLTARHSITRQTAPTPQLAVINRMTLWLFPLGSLISGLLMPMGILVYFASNSVWTFVQQYLVHKHLGPVSEAVVVGTTTESPDD</sequence>
<keyword evidence="5" id="KW-1003">Cell membrane</keyword>
<evidence type="ECO:0000256" key="16">
    <source>
        <dbReference type="RuleBase" id="RU003945"/>
    </source>
</evidence>
<keyword evidence="4" id="KW-0813">Transport</keyword>
<feature type="transmembrane region" description="Helical" evidence="17">
    <location>
        <begin position="182"/>
        <end position="204"/>
    </location>
</feature>
<feature type="domain" description="Membrane insertase YidC/Oxa/ALB C-terminal" evidence="18">
    <location>
        <begin position="32"/>
        <end position="264"/>
    </location>
</feature>
<dbReference type="EMBL" id="RFFH01000004">
    <property type="protein sequence ID" value="RMI32568.1"/>
    <property type="molecule type" value="Genomic_DNA"/>
</dbReference>
<organism evidence="19 20">
    <name type="scientific">Nocardia stercoris</name>
    <dbReference type="NCBI Taxonomy" id="2483361"/>
    <lineage>
        <taxon>Bacteria</taxon>
        <taxon>Bacillati</taxon>
        <taxon>Actinomycetota</taxon>
        <taxon>Actinomycetes</taxon>
        <taxon>Mycobacteriales</taxon>
        <taxon>Nocardiaceae</taxon>
        <taxon>Nocardia</taxon>
    </lineage>
</organism>
<evidence type="ECO:0000256" key="3">
    <source>
        <dbReference type="ARBA" id="ARBA00015325"/>
    </source>
</evidence>
<evidence type="ECO:0000256" key="10">
    <source>
        <dbReference type="ARBA" id="ARBA00023186"/>
    </source>
</evidence>
<evidence type="ECO:0000256" key="14">
    <source>
        <dbReference type="ARBA" id="ARBA00033245"/>
    </source>
</evidence>
<evidence type="ECO:0000256" key="15">
    <source>
        <dbReference type="ARBA" id="ARBA00033342"/>
    </source>
</evidence>
<protein>
    <recommendedName>
        <fullName evidence="3">Membrane protein insertase YidC</fullName>
    </recommendedName>
    <alternativeName>
        <fullName evidence="15">Foldase YidC</fullName>
    </alternativeName>
    <alternativeName>
        <fullName evidence="14">Membrane integrase YidC</fullName>
    </alternativeName>
    <alternativeName>
        <fullName evidence="13">Membrane protein YidC</fullName>
    </alternativeName>
</protein>
<dbReference type="CDD" id="cd20070">
    <property type="entry name" value="5TM_YidC_Alb3"/>
    <property type="match status" value="1"/>
</dbReference>
<dbReference type="GO" id="GO:0015031">
    <property type="term" value="P:protein transport"/>
    <property type="evidence" value="ECO:0007669"/>
    <property type="project" value="UniProtKB-KW"/>
</dbReference>
<name>A0A3M2LD05_9NOCA</name>
<evidence type="ECO:0000256" key="5">
    <source>
        <dbReference type="ARBA" id="ARBA00022475"/>
    </source>
</evidence>
<dbReference type="NCBIfam" id="TIGR03592">
    <property type="entry name" value="yidC_oxa1_cterm"/>
    <property type="match status" value="1"/>
</dbReference>
<feature type="transmembrane region" description="Helical" evidence="17">
    <location>
        <begin position="98"/>
        <end position="118"/>
    </location>
</feature>
<evidence type="ECO:0000256" key="12">
    <source>
        <dbReference type="ARBA" id="ARBA00026028"/>
    </source>
</evidence>
<dbReference type="InterPro" id="IPR047196">
    <property type="entry name" value="YidC_ALB_C"/>
</dbReference>
<dbReference type="PANTHER" id="PTHR12428">
    <property type="entry name" value="OXA1"/>
    <property type="match status" value="1"/>
</dbReference>
<dbReference type="AlphaFoldDB" id="A0A3M2LD05"/>
<feature type="transmembrane region" description="Helical" evidence="17">
    <location>
        <begin position="32"/>
        <end position="51"/>
    </location>
</feature>
<evidence type="ECO:0000256" key="9">
    <source>
        <dbReference type="ARBA" id="ARBA00023136"/>
    </source>
</evidence>
<dbReference type="InterPro" id="IPR001708">
    <property type="entry name" value="YidC/ALB3/OXA1/COX18"/>
</dbReference>
<dbReference type="Proteomes" id="UP000279275">
    <property type="component" value="Unassembled WGS sequence"/>
</dbReference>
<dbReference type="RefSeq" id="WP_122187951.1">
    <property type="nucleotide sequence ID" value="NZ_RFFH01000004.1"/>
</dbReference>
<evidence type="ECO:0000256" key="4">
    <source>
        <dbReference type="ARBA" id="ARBA00022448"/>
    </source>
</evidence>
<comment type="subcellular location">
    <subcellularLocation>
        <location evidence="1">Cell membrane</location>
        <topology evidence="1">Multi-pass membrane protein</topology>
    </subcellularLocation>
    <subcellularLocation>
        <location evidence="16">Membrane</location>
        <topology evidence="16">Multi-pass membrane protein</topology>
    </subcellularLocation>
</comment>
<comment type="function">
    <text evidence="11">Required for the insertion and/or proper folding and/or complex formation of integral membrane proteins into the membrane. Involved in integration of membrane proteins that insert both dependently and independently of the Sec translocase complex, as well as at least some lipoproteins. Aids folding of multispanning membrane proteins.</text>
</comment>
<evidence type="ECO:0000256" key="11">
    <source>
        <dbReference type="ARBA" id="ARBA00025034"/>
    </source>
</evidence>
<comment type="subunit">
    <text evidence="12">Interacts with the Sec translocase complex via SecD. Specifically interacts with transmembrane segments of nascent integral membrane proteins during membrane integration.</text>
</comment>
<dbReference type="GO" id="GO:0032977">
    <property type="term" value="F:membrane insertase activity"/>
    <property type="evidence" value="ECO:0007669"/>
    <property type="project" value="InterPro"/>
</dbReference>
<keyword evidence="9 17" id="KW-0472">Membrane</keyword>
<comment type="similarity">
    <text evidence="2">Belongs to the OXA1/ALB3/YidC family. Type 1 subfamily.</text>
</comment>
<dbReference type="NCBIfam" id="NF002899">
    <property type="entry name" value="PRK03449.1"/>
    <property type="match status" value="1"/>
</dbReference>
<keyword evidence="8 17" id="KW-1133">Transmembrane helix</keyword>
<keyword evidence="6 16" id="KW-0812">Transmembrane</keyword>
<evidence type="ECO:0000256" key="8">
    <source>
        <dbReference type="ARBA" id="ARBA00022989"/>
    </source>
</evidence>
<dbReference type="GO" id="GO:0005886">
    <property type="term" value="C:plasma membrane"/>
    <property type="evidence" value="ECO:0007669"/>
    <property type="project" value="UniProtKB-SubCell"/>
</dbReference>
<keyword evidence="20" id="KW-1185">Reference proteome</keyword>
<gene>
    <name evidence="19" type="primary">yidC</name>
    <name evidence="19" type="ORF">EBN03_11335</name>
</gene>
<keyword evidence="10" id="KW-0143">Chaperone</keyword>
<evidence type="ECO:0000256" key="1">
    <source>
        <dbReference type="ARBA" id="ARBA00004651"/>
    </source>
</evidence>
<keyword evidence="7" id="KW-0653">Protein transport</keyword>
<feature type="transmembrane region" description="Helical" evidence="17">
    <location>
        <begin position="5"/>
        <end position="26"/>
    </location>
</feature>
<evidence type="ECO:0000256" key="6">
    <source>
        <dbReference type="ARBA" id="ARBA00022692"/>
    </source>
</evidence>
<evidence type="ECO:0000313" key="20">
    <source>
        <dbReference type="Proteomes" id="UP000279275"/>
    </source>
</evidence>
<evidence type="ECO:0000259" key="18">
    <source>
        <dbReference type="Pfam" id="PF02096"/>
    </source>
</evidence>
<evidence type="ECO:0000313" key="19">
    <source>
        <dbReference type="EMBL" id="RMI32568.1"/>
    </source>
</evidence>
<feature type="transmembrane region" description="Helical" evidence="17">
    <location>
        <begin position="225"/>
        <end position="249"/>
    </location>
</feature>
<evidence type="ECO:0000256" key="13">
    <source>
        <dbReference type="ARBA" id="ARBA00031538"/>
    </source>
</evidence>
<evidence type="ECO:0000256" key="17">
    <source>
        <dbReference type="SAM" id="Phobius"/>
    </source>
</evidence>
<reference evidence="19 20" key="1">
    <citation type="submission" date="2018-10" db="EMBL/GenBank/DDBJ databases">
        <title>Isolation from cow dung.</title>
        <authorList>
            <person name="Ling L."/>
        </authorList>
    </citation>
    <scope>NUCLEOTIDE SEQUENCE [LARGE SCALE GENOMIC DNA]</scope>
    <source>
        <strain evidence="19 20">NEAU-LL90</strain>
    </source>
</reference>
<dbReference type="Pfam" id="PF02096">
    <property type="entry name" value="60KD_IMP"/>
    <property type="match status" value="1"/>
</dbReference>
<dbReference type="OrthoDB" id="9780552at2"/>
<evidence type="ECO:0000256" key="2">
    <source>
        <dbReference type="ARBA" id="ARBA00010527"/>
    </source>
</evidence>
<comment type="caution">
    <text evidence="19">The sequence shown here is derived from an EMBL/GenBank/DDBJ whole genome shotgun (WGS) entry which is preliminary data.</text>
</comment>
<accession>A0A3M2LD05</accession>